<organism evidence="1 2">
    <name type="scientific">Naegleria fowleri</name>
    <name type="common">Brain eating amoeba</name>
    <dbReference type="NCBI Taxonomy" id="5763"/>
    <lineage>
        <taxon>Eukaryota</taxon>
        <taxon>Discoba</taxon>
        <taxon>Heterolobosea</taxon>
        <taxon>Tetramitia</taxon>
        <taxon>Eutetramitia</taxon>
        <taxon>Vahlkampfiidae</taxon>
        <taxon>Naegleria</taxon>
    </lineage>
</organism>
<dbReference type="VEuPathDB" id="AmoebaDB:FDP41_006215"/>
<protein>
    <submittedName>
        <fullName evidence="1">Uncharacterized protein</fullName>
    </submittedName>
</protein>
<dbReference type="RefSeq" id="XP_044559454.1">
    <property type="nucleotide sequence ID" value="XM_044709826.1"/>
</dbReference>
<evidence type="ECO:0000313" key="2">
    <source>
        <dbReference type="Proteomes" id="UP000444721"/>
    </source>
</evidence>
<dbReference type="Proteomes" id="UP000444721">
    <property type="component" value="Unassembled WGS sequence"/>
</dbReference>
<comment type="caution">
    <text evidence="1">The sequence shown here is derived from an EMBL/GenBank/DDBJ whole genome shotgun (WGS) entry which is preliminary data.</text>
</comment>
<dbReference type="VEuPathDB" id="AmoebaDB:NF0021140"/>
<keyword evidence="2" id="KW-1185">Reference proteome</keyword>
<dbReference type="GeneID" id="68113433"/>
<gene>
    <name evidence="1" type="ORF">FDP41_006215</name>
</gene>
<dbReference type="VEuPathDB" id="AmoebaDB:NfTy_077440"/>
<dbReference type="AlphaFoldDB" id="A0A6A5BK59"/>
<dbReference type="OMA" id="GFSCAPH"/>
<accession>A0A6A5BK59</accession>
<proteinExistence type="predicted"/>
<reference evidence="1 2" key="1">
    <citation type="journal article" date="2019" name="Sci. Rep.">
        <title>Nanopore sequencing improves the draft genome of the human pathogenic amoeba Naegleria fowleri.</title>
        <authorList>
            <person name="Liechti N."/>
            <person name="Schurch N."/>
            <person name="Bruggmann R."/>
            <person name="Wittwer M."/>
        </authorList>
    </citation>
    <scope>NUCLEOTIDE SEQUENCE [LARGE SCALE GENOMIC DNA]</scope>
    <source>
        <strain evidence="1 2">ATCC 30894</strain>
    </source>
</reference>
<name>A0A6A5BK59_NAEFO</name>
<evidence type="ECO:0000313" key="1">
    <source>
        <dbReference type="EMBL" id="KAF0974741.1"/>
    </source>
</evidence>
<sequence>MKKVMKSLGLRSRLYPSPIQRNYFKNLLGSAEVKETRCRINEYSAQSLIMIKNFNCNLDMIYGKYLRTFSMTIVNKKNVFDYENDMHKFFTQKNQILESPSLCQHYENVLLELMDCPTDIRYHKSTYFVASFIIECIDLLNMEKDRDFLLLKAWDFLNAGTFTEVEVPQKNAMLVQLATLLHDIDKMEESFDVHFNYIKQQLVQYRQFKKPLQVPLDDIVIGFSCAPHVGKYAEMSLLGDLIVNVYKAPEVLELLNSQANTDQQIDYSAIYNILKAYPVPNEPILSDPMKKLTPISGHMKMTSMICWVNDNKEDTLVNDTEVITLDNNQLLELHQWGNVILWFQQIVLSGIIGEDKAYLYGYAHIEGMDAASFGHSPNVVLEEVMQSITNEEMKQTIEGLIKEGKEENASTVSSCVIESQYQFENASSADNEQVDLFSKDDSSIIHWKGVLKKTVTETHKTGDVVKLTTSFDVELRFEAPHTP</sequence>
<dbReference type="OrthoDB" id="10256199at2759"/>
<dbReference type="EMBL" id="VFQX01000051">
    <property type="protein sequence ID" value="KAF0974741.1"/>
    <property type="molecule type" value="Genomic_DNA"/>
</dbReference>